<gene>
    <name evidence="2" type="ORF">SAMN02982929_03402</name>
    <name evidence="3" type="ORF">SAMN05216506_101644</name>
</gene>
<evidence type="ECO:0008006" key="6">
    <source>
        <dbReference type="Google" id="ProtNLM"/>
    </source>
</evidence>
<keyword evidence="4" id="KW-1185">Reference proteome</keyword>
<feature type="transmembrane region" description="Helical" evidence="1">
    <location>
        <begin position="301"/>
        <end position="321"/>
    </location>
</feature>
<protein>
    <recommendedName>
        <fullName evidence="6">ABC transporter permease</fullName>
    </recommendedName>
</protein>
<feature type="transmembrane region" description="Helical" evidence="1">
    <location>
        <begin position="220"/>
        <end position="245"/>
    </location>
</feature>
<evidence type="ECO:0000313" key="5">
    <source>
        <dbReference type="Proteomes" id="UP000236729"/>
    </source>
</evidence>
<evidence type="ECO:0000313" key="4">
    <source>
        <dbReference type="Proteomes" id="UP000199690"/>
    </source>
</evidence>
<accession>A0A1I1ISM8</accession>
<evidence type="ECO:0000256" key="1">
    <source>
        <dbReference type="SAM" id="Phobius"/>
    </source>
</evidence>
<organism evidence="2 5">
    <name type="scientific">Saccharopolyspora kobensis</name>
    <dbReference type="NCBI Taxonomy" id="146035"/>
    <lineage>
        <taxon>Bacteria</taxon>
        <taxon>Bacillati</taxon>
        <taxon>Actinomycetota</taxon>
        <taxon>Actinomycetes</taxon>
        <taxon>Pseudonocardiales</taxon>
        <taxon>Pseudonocardiaceae</taxon>
        <taxon>Saccharopolyspora</taxon>
    </lineage>
</organism>
<reference evidence="4 5" key="1">
    <citation type="submission" date="2016-10" db="EMBL/GenBank/DDBJ databases">
        <authorList>
            <person name="Varghese N."/>
            <person name="Submissions S."/>
        </authorList>
    </citation>
    <scope>NUCLEOTIDE SEQUENCE [LARGE SCALE GENOMIC DNA]</scope>
    <source>
        <strain evidence="5">ATCC 20501</strain>
        <strain evidence="3 4">CGMCC 4.3529</strain>
    </source>
</reference>
<keyword evidence="1" id="KW-0472">Membrane</keyword>
<dbReference type="Proteomes" id="UP000199690">
    <property type="component" value="Unassembled WGS sequence"/>
</dbReference>
<feature type="transmembrane region" description="Helical" evidence="1">
    <location>
        <begin position="186"/>
        <end position="208"/>
    </location>
</feature>
<keyword evidence="1" id="KW-1133">Transmembrane helix</keyword>
<dbReference type="RefSeq" id="WP_093345803.1">
    <property type="nucleotide sequence ID" value="NZ_FNVB01000004.1"/>
</dbReference>
<keyword evidence="1" id="KW-0812">Transmembrane</keyword>
<dbReference type="AlphaFoldDB" id="A0A1H6CGG8"/>
<reference evidence="2" key="2">
    <citation type="submission" date="2016-10" db="EMBL/GenBank/DDBJ databases">
        <authorList>
            <person name="de Groot N.N."/>
        </authorList>
    </citation>
    <scope>NUCLEOTIDE SEQUENCE [LARGE SCALE GENOMIC DNA]</scope>
    <source>
        <strain evidence="2">ATCC 20501</strain>
    </source>
</reference>
<evidence type="ECO:0000313" key="2">
    <source>
        <dbReference type="EMBL" id="SEG71893.1"/>
    </source>
</evidence>
<feature type="transmembrane region" description="Helical" evidence="1">
    <location>
        <begin position="153"/>
        <end position="174"/>
    </location>
</feature>
<name>A0A1H6CGG8_9PSEU</name>
<evidence type="ECO:0000313" key="3">
    <source>
        <dbReference type="EMBL" id="SFC39289.1"/>
    </source>
</evidence>
<feature type="transmembrane region" description="Helical" evidence="1">
    <location>
        <begin position="18"/>
        <end position="42"/>
    </location>
</feature>
<dbReference type="Proteomes" id="UP000236729">
    <property type="component" value="Unassembled WGS sequence"/>
</dbReference>
<dbReference type="EMBL" id="FOME01000001">
    <property type="protein sequence ID" value="SFC39289.1"/>
    <property type="molecule type" value="Genomic_DNA"/>
</dbReference>
<sequence length="332" mass="35184">MGSVEADGWWEAFRRSPFFSATVLVLILGAAAALFAGSYTFAMADPTPHRVPLAVVGGRESPALLAEMEQAAGTAFELHRYSYDEALRAVEEQEVFGVLDVRGSTVRLDVASAAGASVAQLLEQVVVQVGASNGAVVEVQDLKPLQRGDPRGLALFYVSLAAIVIGFVGAIQLSVHARALNPAERIGFTAAYALLGGFAVIAVVDWLLGAVRFPFIESWLILALAMFSSGMVFTMFNALLGRWAMVPTWGLMVLLGNPSSGGAVSWPLLPSPLGLIGAWLPPGATVNALHTAVYFGGSQHAFPFFVLAGWALLSCAVFWVWRDRHPGGRATA</sequence>
<accession>A0A1H6CGG8</accession>
<proteinExistence type="predicted"/>
<dbReference type="EMBL" id="FNVB01000004">
    <property type="protein sequence ID" value="SEG71893.1"/>
    <property type="molecule type" value="Genomic_DNA"/>
</dbReference>